<gene>
    <name evidence="1" type="ORF">FYJ26_10595</name>
</gene>
<proteinExistence type="predicted"/>
<dbReference type="NCBIfam" id="NF046040">
    <property type="entry name" value="RelB_antitoxin"/>
    <property type="match status" value="1"/>
</dbReference>
<dbReference type="Proteomes" id="UP000441925">
    <property type="component" value="Unassembled WGS sequence"/>
</dbReference>
<comment type="caution">
    <text evidence="1">The sequence shown here is derived from an EMBL/GenBank/DDBJ whole genome shotgun (WGS) entry which is preliminary data.</text>
</comment>
<dbReference type="InterPro" id="IPR046257">
    <property type="entry name" value="DUF6290"/>
</dbReference>
<evidence type="ECO:0000313" key="1">
    <source>
        <dbReference type="EMBL" id="MSS78819.1"/>
    </source>
</evidence>
<protein>
    <submittedName>
        <fullName evidence="1">Antitoxin</fullName>
    </submittedName>
</protein>
<evidence type="ECO:0000313" key="2">
    <source>
        <dbReference type="Proteomes" id="UP000441925"/>
    </source>
</evidence>
<organism evidence="1 2">
    <name type="scientific">Anaerococcus porci</name>
    <dbReference type="NCBI Taxonomy" id="2652269"/>
    <lineage>
        <taxon>Bacteria</taxon>
        <taxon>Bacillati</taxon>
        <taxon>Bacillota</taxon>
        <taxon>Tissierellia</taxon>
        <taxon>Tissierellales</taxon>
        <taxon>Peptoniphilaceae</taxon>
        <taxon>Anaerococcus</taxon>
    </lineage>
</organism>
<dbReference type="Pfam" id="PF19807">
    <property type="entry name" value="DUF6290"/>
    <property type="match status" value="1"/>
</dbReference>
<name>A0A6N7VYN7_9FIRM</name>
<accession>A0A6N7VYN7</accession>
<dbReference type="AlphaFoldDB" id="A0A6N7VYN7"/>
<sequence length="72" mass="8663">MTTLTIRLSEEDKELFKRVSEDKKKVLSDWARETLLESIEEEYDKQIIDDYLLNKNNMKFYTSEEVKEELGL</sequence>
<reference evidence="1 2" key="1">
    <citation type="submission" date="2019-08" db="EMBL/GenBank/DDBJ databases">
        <title>In-depth cultivation of the pig gut microbiome towards novel bacterial diversity and tailored functional studies.</title>
        <authorList>
            <person name="Wylensek D."/>
            <person name="Hitch T.C.A."/>
            <person name="Clavel T."/>
        </authorList>
    </citation>
    <scope>NUCLEOTIDE SEQUENCE [LARGE SCALE GENOMIC DNA]</scope>
    <source>
        <strain evidence="1 2">WCA-380-WT-2B</strain>
    </source>
</reference>
<keyword evidence="2" id="KW-1185">Reference proteome</keyword>
<dbReference type="EMBL" id="VULQ01000025">
    <property type="protein sequence ID" value="MSS78819.1"/>
    <property type="molecule type" value="Genomic_DNA"/>
</dbReference>
<dbReference type="RefSeq" id="WP_154542214.1">
    <property type="nucleotide sequence ID" value="NZ_VULQ01000025.1"/>
</dbReference>